<protein>
    <submittedName>
        <fullName evidence="2">Ethanolamine utilization protein EutH</fullName>
    </submittedName>
</protein>
<organism evidence="2 3">
    <name type="scientific">Sediminibacillus dalangtanensis</name>
    <dbReference type="NCBI Taxonomy" id="2729421"/>
    <lineage>
        <taxon>Bacteria</taxon>
        <taxon>Bacillati</taxon>
        <taxon>Bacillota</taxon>
        <taxon>Bacilli</taxon>
        <taxon>Bacillales</taxon>
        <taxon>Bacillaceae</taxon>
        <taxon>Sediminibacillus</taxon>
    </lineage>
</organism>
<feature type="transmembrane region" description="Helical" evidence="1">
    <location>
        <begin position="37"/>
        <end position="57"/>
    </location>
</feature>
<dbReference type="RefSeq" id="WP_209366541.1">
    <property type="nucleotide sequence ID" value="NZ_CP046956.1"/>
</dbReference>
<feature type="transmembrane region" description="Helical" evidence="1">
    <location>
        <begin position="64"/>
        <end position="86"/>
    </location>
</feature>
<keyword evidence="1" id="KW-0812">Transmembrane</keyword>
<proteinExistence type="predicted"/>
<feature type="transmembrane region" description="Helical" evidence="1">
    <location>
        <begin position="142"/>
        <end position="161"/>
    </location>
</feature>
<keyword evidence="1" id="KW-0472">Membrane</keyword>
<feature type="transmembrane region" description="Helical" evidence="1">
    <location>
        <begin position="193"/>
        <end position="214"/>
    </location>
</feature>
<feature type="transmembrane region" description="Helical" evidence="1">
    <location>
        <begin position="330"/>
        <end position="352"/>
    </location>
</feature>
<feature type="transmembrane region" description="Helical" evidence="1">
    <location>
        <begin position="106"/>
        <end position="130"/>
    </location>
</feature>
<feature type="transmembrane region" description="Helical" evidence="1">
    <location>
        <begin position="303"/>
        <end position="324"/>
    </location>
</feature>
<dbReference type="PANTHER" id="PTHR40089:SF1">
    <property type="entry name" value="ETHANOLAMINE PERMEASE EUTH-RELATED"/>
    <property type="match status" value="1"/>
</dbReference>
<dbReference type="PIRSF" id="PIRSF019466">
    <property type="entry name" value="EutH"/>
    <property type="match status" value="1"/>
</dbReference>
<accession>A0ABX7VR29</accession>
<reference evidence="2 3" key="1">
    <citation type="submission" date="2019-12" db="EMBL/GenBank/DDBJ databases">
        <title>The whole genome sequencing of a strain isolated from a Mars analog, Dalangtan Playa.</title>
        <authorList>
            <person name="Huang T."/>
        </authorList>
    </citation>
    <scope>NUCLEOTIDE SEQUENCE [LARGE SCALE GENOMIC DNA]</scope>
    <source>
        <strain evidence="2 3">DP4-553-S</strain>
    </source>
</reference>
<evidence type="ECO:0000313" key="2">
    <source>
        <dbReference type="EMBL" id="QTM98015.1"/>
    </source>
</evidence>
<dbReference type="PANTHER" id="PTHR40089">
    <property type="entry name" value="ETHANOLAMINE UTILIZATION PROTEIN EUTH"/>
    <property type="match status" value="1"/>
</dbReference>
<feature type="transmembrane region" description="Helical" evidence="1">
    <location>
        <begin position="167"/>
        <end position="186"/>
    </location>
</feature>
<name>A0ABX7VR29_9BACI</name>
<keyword evidence="3" id="KW-1185">Reference proteome</keyword>
<dbReference type="Pfam" id="PF04346">
    <property type="entry name" value="EutH"/>
    <property type="match status" value="1"/>
</dbReference>
<evidence type="ECO:0000313" key="3">
    <source>
        <dbReference type="Proteomes" id="UP000665043"/>
    </source>
</evidence>
<dbReference type="InterPro" id="IPR007441">
    <property type="entry name" value="EutH"/>
</dbReference>
<dbReference type="EMBL" id="CP046956">
    <property type="protein sequence ID" value="QTM98015.1"/>
    <property type="molecule type" value="Genomic_DNA"/>
</dbReference>
<dbReference type="Proteomes" id="UP000665043">
    <property type="component" value="Chromosome"/>
</dbReference>
<keyword evidence="1" id="KW-1133">Transmembrane helix</keyword>
<dbReference type="NCBIfam" id="NF011667">
    <property type="entry name" value="PRK15086.1-3"/>
    <property type="match status" value="1"/>
</dbReference>
<feature type="transmembrane region" description="Helical" evidence="1">
    <location>
        <begin position="234"/>
        <end position="255"/>
    </location>
</feature>
<gene>
    <name evidence="2" type="primary">eutH</name>
    <name evidence="2" type="ORF">ERJ70_00955</name>
</gene>
<evidence type="ECO:0000256" key="1">
    <source>
        <dbReference type="SAM" id="Phobius"/>
    </source>
</evidence>
<sequence>MINELIIYLVAVFFVLGAVDKCIGNKLGLGERFGEGFQAMGTIALAMVGIISLAPVLAKLLTPLVLPVYSLIGADPASFANTILALDMGGYSLAEAMSQTEQAELFSWVFLGTMLGPTIAFTIPVSLGMLEKQDYPYFAKGILLGVITVPIGCLAGGMIAGLDFLMIIRNLIIPVLLAIFISIGLWKQKERMLFIFSLFGKAVQLLAIVGLAAIGTESLTGLVIIPDMTPINEGIQIVGAVALFLAGAFPMLAFIRKVCGKPLRSIGNKAGIDEASTTGILASLAHIIPMLATLKYMEPRGKVLNVAFAVSGAFTFGGHLGFVAGINQNVVFAVVAGKLIGGGSAMILALLTTPKHTGRNAK</sequence>